<dbReference type="OMA" id="QWQNPRF"/>
<feature type="compositionally biased region" description="Low complexity" evidence="1">
    <location>
        <begin position="1112"/>
        <end position="1124"/>
    </location>
</feature>
<name>A0A124SAT2_CYNCS</name>
<dbReference type="InterPro" id="IPR021950">
    <property type="entry name" value="Spt20"/>
</dbReference>
<dbReference type="Pfam" id="PF12090">
    <property type="entry name" value="Spt20_SEP"/>
    <property type="match status" value="1"/>
</dbReference>
<proteinExistence type="predicted"/>
<feature type="compositionally biased region" description="Polar residues" evidence="1">
    <location>
        <begin position="1149"/>
        <end position="1178"/>
    </location>
</feature>
<evidence type="ECO:0000313" key="5">
    <source>
        <dbReference type="Proteomes" id="UP000243975"/>
    </source>
</evidence>
<evidence type="ECO:0000259" key="2">
    <source>
        <dbReference type="Pfam" id="PF12090"/>
    </source>
</evidence>
<dbReference type="InterPro" id="IPR046468">
    <property type="entry name" value="Spt20-like_SEP"/>
</dbReference>
<reference evidence="4 5" key="1">
    <citation type="journal article" date="2016" name="Sci. Rep.">
        <title>The genome sequence of the outbreeding globe artichoke constructed de novo incorporating a phase-aware low-pass sequencing strategy of F1 progeny.</title>
        <authorList>
            <person name="Scaglione D."/>
            <person name="Reyes-Chin-Wo S."/>
            <person name="Acquadro A."/>
            <person name="Froenicke L."/>
            <person name="Portis E."/>
            <person name="Beitel C."/>
            <person name="Tirone M."/>
            <person name="Mauro R."/>
            <person name="Lo Monaco A."/>
            <person name="Mauromicale G."/>
            <person name="Faccioli P."/>
            <person name="Cattivelli L."/>
            <person name="Rieseberg L."/>
            <person name="Michelmore R."/>
            <person name="Lanteri S."/>
        </authorList>
    </citation>
    <scope>NUCLEOTIDE SEQUENCE [LARGE SCALE GENOMIC DNA]</scope>
    <source>
        <strain evidence="4">2C</strain>
    </source>
</reference>
<comment type="caution">
    <text evidence="4">The sequence shown here is derived from an EMBL/GenBank/DDBJ whole genome shotgun (WGS) entry which is preliminary data.</text>
</comment>
<feature type="region of interest" description="Disordered" evidence="1">
    <location>
        <begin position="342"/>
        <end position="379"/>
    </location>
</feature>
<dbReference type="EMBL" id="LEKV01005407">
    <property type="protein sequence ID" value="KVH88450.1"/>
    <property type="molecule type" value="Genomic_DNA"/>
</dbReference>
<feature type="region of interest" description="Disordered" evidence="1">
    <location>
        <begin position="1"/>
        <end position="30"/>
    </location>
</feature>
<dbReference type="Proteomes" id="UP000243975">
    <property type="component" value="Unassembled WGS sequence"/>
</dbReference>
<feature type="compositionally biased region" description="Polar residues" evidence="1">
    <location>
        <begin position="865"/>
        <end position="879"/>
    </location>
</feature>
<evidence type="ECO:0000259" key="3">
    <source>
        <dbReference type="Pfam" id="PF20474"/>
    </source>
</evidence>
<feature type="domain" description="Spt20-like SEP" evidence="2">
    <location>
        <begin position="124"/>
        <end position="202"/>
    </location>
</feature>
<feature type="compositionally biased region" description="Polar residues" evidence="1">
    <location>
        <begin position="1125"/>
        <end position="1134"/>
    </location>
</feature>
<gene>
    <name evidence="4" type="ORF">Ccrd_026789</name>
</gene>
<dbReference type="Gramene" id="KVH88450">
    <property type="protein sequence ID" value="KVH88450"/>
    <property type="gene ID" value="Ccrd_026789"/>
</dbReference>
<dbReference type="AlphaFoldDB" id="A0A124SAT2"/>
<organism evidence="4 5">
    <name type="scientific">Cynara cardunculus var. scolymus</name>
    <name type="common">Globe artichoke</name>
    <name type="synonym">Cynara scolymus</name>
    <dbReference type="NCBI Taxonomy" id="59895"/>
    <lineage>
        <taxon>Eukaryota</taxon>
        <taxon>Viridiplantae</taxon>
        <taxon>Streptophyta</taxon>
        <taxon>Embryophyta</taxon>
        <taxon>Tracheophyta</taxon>
        <taxon>Spermatophyta</taxon>
        <taxon>Magnoliopsida</taxon>
        <taxon>eudicotyledons</taxon>
        <taxon>Gunneridae</taxon>
        <taxon>Pentapetalae</taxon>
        <taxon>asterids</taxon>
        <taxon>campanulids</taxon>
        <taxon>Asterales</taxon>
        <taxon>Asteraceae</taxon>
        <taxon>Carduoideae</taxon>
        <taxon>Cardueae</taxon>
        <taxon>Carduinae</taxon>
        <taxon>Cynara</taxon>
    </lineage>
</organism>
<feature type="region of interest" description="Disordered" evidence="1">
    <location>
        <begin position="501"/>
        <end position="558"/>
    </location>
</feature>
<dbReference type="Pfam" id="PF20474">
    <property type="entry name" value="PHL"/>
    <property type="match status" value="1"/>
</dbReference>
<feature type="region of interest" description="Disordered" evidence="1">
    <location>
        <begin position="1080"/>
        <end position="1178"/>
    </location>
</feature>
<accession>A0A124SAT2</accession>
<feature type="domain" description="PHL" evidence="3">
    <location>
        <begin position="669"/>
        <end position="822"/>
    </location>
</feature>
<feature type="compositionally biased region" description="Low complexity" evidence="1">
    <location>
        <begin position="547"/>
        <end position="558"/>
    </location>
</feature>
<dbReference type="STRING" id="59895.A0A124SAT2"/>
<dbReference type="GO" id="GO:0006357">
    <property type="term" value="P:regulation of transcription by RNA polymerase II"/>
    <property type="evidence" value="ECO:0007669"/>
    <property type="project" value="TreeGrafter"/>
</dbReference>
<protein>
    <submittedName>
        <fullName evidence="4">Transcription factor Spt20</fullName>
    </submittedName>
</protein>
<keyword evidence="5" id="KW-1185">Reference proteome</keyword>
<dbReference type="PANTHER" id="PTHR13526:SF8">
    <property type="entry name" value="TRANSCRIPTION FACTOR SPT20 HOMOLOG"/>
    <property type="match status" value="1"/>
</dbReference>
<sequence length="1178" mass="126845">MSYSNNKVAKDRNGAAGVRNGATVPIHHHPHPSHISDPFLLLHYAPSSSASSPFSFLFLTANNYKRNGKVRNATVEVQNGVVVMSYSNKKVAKVRNGAVGVRNAAAVPSDNGDKITDHDSDDQVRDYRNCASEPGVNGSSADASPSTKKIRLKMSLENVVKDIPFISDSSWTYGDLMEAEARILRALQPKLNLDPTPNLDRLCRSPTSSKLNLNIPDLRRKRLRQMLGAAAGSDNQVHGKKVCMDRIPENSNCRLGDSGQMVQQPDIVNLTTQNVGPSNMLASGTRTYSADISVPASPSLSYPSKYQIGPGNPRLMQEHGSGPVFNAPGASPGQDMMNSYADSMNSNISSAHGKRENQDAQLSPMASLSKRARSNSIGLDGSQQQQIAASHMDGFNASDSQWKNSLMQQQSVGRGIQLPNAVIQKYPQQLFEGSFSQEAGGLPFTMGQPGVRYNLKHEPVETERPDKFELNRNKYEMHMVDSDVNHVDPQQSRLQQRLPQQFPRSNFPPTPWNNLGQSLDNSRKEEQLQRRKSAQSPRVSAGALPQSPLSSKSGEFSSGSLGGQYGVAATTATLGSSQREKSAVTSVPAVGTGSLTSSANDSMQRQHQAQMAARRSNSLPKTPAMSGVGSPASVGNMSGPFNASSPLVGKEADKSMRDKFSKIEMLTVRYQLNCKKNKVDEYRKTTAFPTQQLNHYLFNDHNNDNPKDEACKMPLSKSLVGGSMNACKTRVLHFVQTERVPQGNGFSLVPKSRTRMILSERRDDGTVAMHYGELDECDYLAAEECLPTLPNTHVADLLAAQFCSLISREGYHVEGDRLQPKPTNTVCSSGDQHNNAFGVSLNAEMQQIPEAISGQPSNEVVKPSDSGTNNASVNSSQNMPGVRMHPPSNSQISQGGLLPGVSMPPSRPLQSESQSSFQQQQNQHSLMQQQLQRSSAMMLASNPLSHLNAMGQNSNMQQLGHMLNKASPLQLQILQQQQQQQPQMQRKMMMGLGNVGMGGSTGNNMAGIQGMGNVMGMGGARTGTGISPPMTGPINSMGRNPININQASSISNLISQQLRSGLITPAQAAIMTTKLRMAESRMGGAGGQSSNVGALPGANRQQQVGSPSIGLPQQQASPQQQMSQRTPMSPQLSSGAIHPPMSAEGNCPASPQLSSQTMGSVSSMTNSPMELQGVNKSS</sequence>
<dbReference type="InterPro" id="IPR046467">
    <property type="entry name" value="PHL_dom"/>
</dbReference>
<dbReference type="GO" id="GO:0003712">
    <property type="term" value="F:transcription coregulator activity"/>
    <property type="evidence" value="ECO:0007669"/>
    <property type="project" value="InterPro"/>
</dbReference>
<feature type="compositionally biased region" description="Low complexity" evidence="1">
    <location>
        <begin position="909"/>
        <end position="932"/>
    </location>
</feature>
<evidence type="ECO:0000256" key="1">
    <source>
        <dbReference type="SAM" id="MobiDB-lite"/>
    </source>
</evidence>
<feature type="compositionally biased region" description="Low complexity" evidence="1">
    <location>
        <begin position="603"/>
        <end position="615"/>
    </location>
</feature>
<dbReference type="GO" id="GO:0000124">
    <property type="term" value="C:SAGA complex"/>
    <property type="evidence" value="ECO:0007669"/>
    <property type="project" value="InterPro"/>
</dbReference>
<feature type="compositionally biased region" description="Polar residues" evidence="1">
    <location>
        <begin position="593"/>
        <end position="602"/>
    </location>
</feature>
<feature type="region of interest" description="Disordered" evidence="1">
    <location>
        <begin position="573"/>
        <end position="637"/>
    </location>
</feature>
<feature type="region of interest" description="Disordered" evidence="1">
    <location>
        <begin position="854"/>
        <end position="932"/>
    </location>
</feature>
<evidence type="ECO:0000313" key="4">
    <source>
        <dbReference type="EMBL" id="KVH88450.1"/>
    </source>
</evidence>
<dbReference type="PANTHER" id="PTHR13526">
    <property type="entry name" value="TRANSCRIPTION FACTOR SPT20 HOMOLOG"/>
    <property type="match status" value="1"/>
</dbReference>